<proteinExistence type="predicted"/>
<sequence length="124" mass="14436">MNRIALTKKQMDTLINAGLDVSDASLVYMGNGQYNLNKNEKYIDTIIKCKLGFYTYTLEDIYKRIDDIITLDYFLVITPVCIQLQYIKNDDIYHAETTTDDNMLETAYNMLLFVLKNILGREIK</sequence>
<protein>
    <submittedName>
        <fullName evidence="1">Uncharacterized protein</fullName>
    </submittedName>
</protein>
<reference evidence="1 2" key="1">
    <citation type="submission" date="2023-11" db="EMBL/GenBank/DDBJ databases">
        <authorList>
            <person name="Cook R."/>
            <person name="Crisci M."/>
            <person name="Pye H."/>
            <person name="Adriaenssens E."/>
            <person name="Santini J."/>
        </authorList>
    </citation>
    <scope>NUCLEOTIDE SEQUENCE [LARGE SCALE GENOMIC DNA]</scope>
    <source>
        <strain evidence="1">Lak_Megaphage_RVC_AP3_GC26</strain>
    </source>
</reference>
<evidence type="ECO:0000313" key="1">
    <source>
        <dbReference type="EMBL" id="WQJ51246.1"/>
    </source>
</evidence>
<dbReference type="EMBL" id="OR769219">
    <property type="protein sequence ID" value="WQJ51246.1"/>
    <property type="molecule type" value="Genomic_DNA"/>
</dbReference>
<organism evidence="1 2">
    <name type="scientific">phage Lak_Megaphage_RVC_AP3_GC26</name>
    <dbReference type="NCBI Taxonomy" id="3109225"/>
    <lineage>
        <taxon>Viruses</taxon>
        <taxon>Duplodnaviria</taxon>
        <taxon>Heunggongvirae</taxon>
        <taxon>Uroviricota</taxon>
        <taxon>Caudoviricetes</taxon>
        <taxon>Caudoviricetes code 15 clade</taxon>
    </lineage>
</organism>
<name>A0ABZ0Z2B5_9CAUD</name>
<dbReference type="Proteomes" id="UP001348805">
    <property type="component" value="Segment"/>
</dbReference>
<keyword evidence="2" id="KW-1185">Reference proteome</keyword>
<accession>A0ABZ0Z2B5</accession>
<evidence type="ECO:0000313" key="2">
    <source>
        <dbReference type="Proteomes" id="UP001348805"/>
    </source>
</evidence>